<keyword evidence="2" id="KW-0479">Metal-binding</keyword>
<dbReference type="GO" id="GO:0016787">
    <property type="term" value="F:hydrolase activity"/>
    <property type="evidence" value="ECO:0007669"/>
    <property type="project" value="UniProtKB-KW"/>
</dbReference>
<evidence type="ECO:0000259" key="5">
    <source>
        <dbReference type="SMART" id="SM00849"/>
    </source>
</evidence>
<dbReference type="Pfam" id="PF00753">
    <property type="entry name" value="Lactamase_B"/>
    <property type="match status" value="1"/>
</dbReference>
<evidence type="ECO:0000256" key="1">
    <source>
        <dbReference type="ARBA" id="ARBA00001947"/>
    </source>
</evidence>
<feature type="domain" description="Metallo-beta-lactamase" evidence="5">
    <location>
        <begin position="13"/>
        <end position="200"/>
    </location>
</feature>
<accession>A0A1H3K0J7</accession>
<keyword evidence="7" id="KW-1185">Reference proteome</keyword>
<dbReference type="PANTHER" id="PTHR46233">
    <property type="entry name" value="HYDROXYACYLGLUTATHIONE HYDROLASE GLOC"/>
    <property type="match status" value="1"/>
</dbReference>
<dbReference type="STRING" id="1528.SAMN04488579_1376"/>
<evidence type="ECO:0000313" key="7">
    <source>
        <dbReference type="Proteomes" id="UP000199652"/>
    </source>
</evidence>
<gene>
    <name evidence="6" type="ORF">SAMN04488579_1376</name>
</gene>
<evidence type="ECO:0000256" key="3">
    <source>
        <dbReference type="ARBA" id="ARBA00022801"/>
    </source>
</evidence>
<comment type="cofactor">
    <cofactor evidence="1">
        <name>Zn(2+)</name>
        <dbReference type="ChEBI" id="CHEBI:29105"/>
    </cofactor>
</comment>
<organism evidence="6 7">
    <name type="scientific">Eubacterium barkeri</name>
    <name type="common">Clostridium barkeri</name>
    <dbReference type="NCBI Taxonomy" id="1528"/>
    <lineage>
        <taxon>Bacteria</taxon>
        <taxon>Bacillati</taxon>
        <taxon>Bacillota</taxon>
        <taxon>Clostridia</taxon>
        <taxon>Eubacteriales</taxon>
        <taxon>Eubacteriaceae</taxon>
        <taxon>Eubacterium</taxon>
    </lineage>
</organism>
<dbReference type="PANTHER" id="PTHR46233:SF3">
    <property type="entry name" value="HYDROXYACYLGLUTATHIONE HYDROLASE GLOC"/>
    <property type="match status" value="1"/>
</dbReference>
<dbReference type="InterPro" id="IPR051453">
    <property type="entry name" value="MBL_Glyoxalase_II"/>
</dbReference>
<evidence type="ECO:0000313" key="6">
    <source>
        <dbReference type="EMBL" id="SDY45696.1"/>
    </source>
</evidence>
<proteinExistence type="predicted"/>
<protein>
    <submittedName>
        <fullName evidence="6">Glyoxylase, beta-lactamase superfamily II</fullName>
    </submittedName>
</protein>
<dbReference type="GO" id="GO:0046872">
    <property type="term" value="F:metal ion binding"/>
    <property type="evidence" value="ECO:0007669"/>
    <property type="project" value="UniProtKB-KW"/>
</dbReference>
<dbReference type="InterPro" id="IPR036866">
    <property type="entry name" value="RibonucZ/Hydroxyglut_hydro"/>
</dbReference>
<keyword evidence="4" id="KW-0862">Zinc</keyword>
<dbReference type="InterPro" id="IPR001279">
    <property type="entry name" value="Metallo-B-lactamas"/>
</dbReference>
<dbReference type="AlphaFoldDB" id="A0A1H3K0J7"/>
<dbReference type="EMBL" id="FNOU01000037">
    <property type="protein sequence ID" value="SDY45696.1"/>
    <property type="molecule type" value="Genomic_DNA"/>
</dbReference>
<evidence type="ECO:0000256" key="2">
    <source>
        <dbReference type="ARBA" id="ARBA00022723"/>
    </source>
</evidence>
<dbReference type="CDD" id="cd06262">
    <property type="entry name" value="metallo-hydrolase-like_MBL-fold"/>
    <property type="match status" value="1"/>
</dbReference>
<dbReference type="SUPFAM" id="SSF56281">
    <property type="entry name" value="Metallo-hydrolase/oxidoreductase"/>
    <property type="match status" value="1"/>
</dbReference>
<name>A0A1H3K0J7_EUBBA</name>
<dbReference type="OrthoDB" id="367237at2"/>
<dbReference type="Proteomes" id="UP000199652">
    <property type="component" value="Unassembled WGS sequence"/>
</dbReference>
<keyword evidence="3" id="KW-0378">Hydrolase</keyword>
<sequence>MLTIKTYRHPLTESNSYILFCGSEAVIIDPNDADGLNRMLNKKTLKMILLTHEHCDHIAGLSALREKWPGVLVIASEACSDALGNAGLNMSRMMSVYLAFQGKGEIEYPSFVCEPADITFKKHYHLKWAGHRLRFFRMPGHTHGSTIIHLDEGKLFSGDYLIPSTKVVTRLPGGNSDDYNLQTLPYLKKLEAGLMIYPGHGEVYTLKEEILSEL</sequence>
<dbReference type="RefSeq" id="WP_090247251.1">
    <property type="nucleotide sequence ID" value="NZ_FNOU01000037.1"/>
</dbReference>
<evidence type="ECO:0000256" key="4">
    <source>
        <dbReference type="ARBA" id="ARBA00022833"/>
    </source>
</evidence>
<dbReference type="SMART" id="SM00849">
    <property type="entry name" value="Lactamase_B"/>
    <property type="match status" value="1"/>
</dbReference>
<dbReference type="Gene3D" id="3.60.15.10">
    <property type="entry name" value="Ribonuclease Z/Hydroxyacylglutathione hydrolase-like"/>
    <property type="match status" value="1"/>
</dbReference>
<reference evidence="7" key="1">
    <citation type="submission" date="2016-10" db="EMBL/GenBank/DDBJ databases">
        <authorList>
            <person name="Varghese N."/>
            <person name="Submissions S."/>
        </authorList>
    </citation>
    <scope>NUCLEOTIDE SEQUENCE [LARGE SCALE GENOMIC DNA]</scope>
    <source>
        <strain evidence="7">VPI 5359</strain>
    </source>
</reference>